<sequence length="293" mass="32243">MISIIKKTKIKFSKRTMMLITLLAIALFSILVVSKIVTSPSFNAANIKSLDDKKVIVMKLAASAAASSTALSLLPGDVATPIANQIAELSSYFIVVLCAILLEKMLIAVVGYVSFTFIIPFACILGSFYLYKNEVALKNLAIKLTIFGIILFIAIPASIKVSDSIYSSYQTSIEQTVETAKQNKEYIEEKKKEFSKEDENWIEKIGDHISNFTSKIGNGISEITKKGEDTLSTFIGTIAVLIVTSCVIPIVVILIFAWVIKILFGFDIKGVLPSKRENNTLRIKSNQNNDLNL</sequence>
<evidence type="ECO:0000313" key="3">
    <source>
        <dbReference type="Proteomes" id="UP001498469"/>
    </source>
</evidence>
<feature type="transmembrane region" description="Helical" evidence="1">
    <location>
        <begin position="108"/>
        <end position="131"/>
    </location>
</feature>
<gene>
    <name evidence="2" type="ORF">SJI18_14565</name>
</gene>
<proteinExistence type="predicted"/>
<name>A0ABU7URI3_9CLOT</name>
<keyword evidence="1" id="KW-0472">Membrane</keyword>
<reference evidence="2 3" key="1">
    <citation type="submission" date="2023-11" db="EMBL/GenBank/DDBJ databases">
        <title>Draft genome sequence of a psychrophilic Clostridium strain from permafrost water brine.</title>
        <authorList>
            <person name="Shcherbakova V.A."/>
            <person name="Trubitsyn V.E."/>
            <person name="Zakharyuk A.G."/>
        </authorList>
    </citation>
    <scope>NUCLEOTIDE SEQUENCE [LARGE SCALE GENOMIC DNA]</scope>
    <source>
        <strain evidence="2 3">14F</strain>
    </source>
</reference>
<dbReference type="Proteomes" id="UP001498469">
    <property type="component" value="Unassembled WGS sequence"/>
</dbReference>
<comment type="caution">
    <text evidence="2">The sequence shown here is derived from an EMBL/GenBank/DDBJ whole genome shotgun (WGS) entry which is preliminary data.</text>
</comment>
<organism evidence="2 3">
    <name type="scientific">Clostridium frigoriphilum</name>
    <dbReference type="NCBI Taxonomy" id="443253"/>
    <lineage>
        <taxon>Bacteria</taxon>
        <taxon>Bacillati</taxon>
        <taxon>Bacillota</taxon>
        <taxon>Clostridia</taxon>
        <taxon>Eubacteriales</taxon>
        <taxon>Clostridiaceae</taxon>
        <taxon>Clostridium</taxon>
    </lineage>
</organism>
<evidence type="ECO:0000256" key="1">
    <source>
        <dbReference type="SAM" id="Phobius"/>
    </source>
</evidence>
<keyword evidence="3" id="KW-1185">Reference proteome</keyword>
<dbReference type="RefSeq" id="WP_216251982.1">
    <property type="nucleotide sequence ID" value="NZ_JAZHFS010000013.1"/>
</dbReference>
<feature type="transmembrane region" description="Helical" evidence="1">
    <location>
        <begin position="234"/>
        <end position="260"/>
    </location>
</feature>
<feature type="transmembrane region" description="Helical" evidence="1">
    <location>
        <begin position="140"/>
        <end position="159"/>
    </location>
</feature>
<keyword evidence="1" id="KW-1133">Transmembrane helix</keyword>
<protein>
    <recommendedName>
        <fullName evidence="4">Beta-carotene 15,15'-monooxygenase</fullName>
    </recommendedName>
</protein>
<accession>A0ABU7URI3</accession>
<keyword evidence="1" id="KW-0812">Transmembrane</keyword>
<evidence type="ECO:0008006" key="4">
    <source>
        <dbReference type="Google" id="ProtNLM"/>
    </source>
</evidence>
<evidence type="ECO:0000313" key="2">
    <source>
        <dbReference type="EMBL" id="MEF2113526.1"/>
    </source>
</evidence>
<dbReference type="EMBL" id="JAZHFS010000013">
    <property type="protein sequence ID" value="MEF2113526.1"/>
    <property type="molecule type" value="Genomic_DNA"/>
</dbReference>